<gene>
    <name evidence="2" type="ORF">SAMN05421504_102572</name>
</gene>
<keyword evidence="1" id="KW-1133">Transmembrane helix</keyword>
<feature type="transmembrane region" description="Helical" evidence="1">
    <location>
        <begin position="45"/>
        <end position="62"/>
    </location>
</feature>
<evidence type="ECO:0000313" key="3">
    <source>
        <dbReference type="Proteomes" id="UP000199515"/>
    </source>
</evidence>
<keyword evidence="1" id="KW-0812">Transmembrane</keyword>
<dbReference type="RefSeq" id="WP_091288439.1">
    <property type="nucleotide sequence ID" value="NZ_FNON01000002.1"/>
</dbReference>
<evidence type="ECO:0000256" key="1">
    <source>
        <dbReference type="SAM" id="Phobius"/>
    </source>
</evidence>
<organism evidence="2 3">
    <name type="scientific">Amycolatopsis xylanica</name>
    <dbReference type="NCBI Taxonomy" id="589385"/>
    <lineage>
        <taxon>Bacteria</taxon>
        <taxon>Bacillati</taxon>
        <taxon>Actinomycetota</taxon>
        <taxon>Actinomycetes</taxon>
        <taxon>Pseudonocardiales</taxon>
        <taxon>Pseudonocardiaceae</taxon>
        <taxon>Amycolatopsis</taxon>
    </lineage>
</organism>
<dbReference type="EMBL" id="FNON01000002">
    <property type="protein sequence ID" value="SDX18139.1"/>
    <property type="molecule type" value="Genomic_DNA"/>
</dbReference>
<evidence type="ECO:0008006" key="4">
    <source>
        <dbReference type="Google" id="ProtNLM"/>
    </source>
</evidence>
<dbReference type="STRING" id="589385.SAMN05421504_102572"/>
<proteinExistence type="predicted"/>
<feature type="transmembrane region" description="Helical" evidence="1">
    <location>
        <begin position="69"/>
        <end position="90"/>
    </location>
</feature>
<name>A0A1H2ZN41_9PSEU</name>
<dbReference type="OrthoDB" id="25997at2"/>
<accession>A0A1H2ZN41</accession>
<dbReference type="AlphaFoldDB" id="A0A1H2ZN41"/>
<sequence>MPERTRVTGGSRVLVAVYAIFALAATSRAAVQITTKYHEAPLAYLLSALAAVVYVVATVALARASWWRVALVACAVELLGVLTIGTLSIFDAAAFPHATVWSAYGQGYLFIPLVLPVIGLWWLRRTHRTEPV</sequence>
<protein>
    <recommendedName>
        <fullName evidence="4">Integral membrane protein</fullName>
    </recommendedName>
</protein>
<dbReference type="Proteomes" id="UP000199515">
    <property type="component" value="Unassembled WGS sequence"/>
</dbReference>
<keyword evidence="3" id="KW-1185">Reference proteome</keyword>
<evidence type="ECO:0000313" key="2">
    <source>
        <dbReference type="EMBL" id="SDX18139.1"/>
    </source>
</evidence>
<keyword evidence="1" id="KW-0472">Membrane</keyword>
<feature type="transmembrane region" description="Helical" evidence="1">
    <location>
        <begin position="102"/>
        <end position="123"/>
    </location>
</feature>
<reference evidence="2 3" key="1">
    <citation type="submission" date="2016-10" db="EMBL/GenBank/DDBJ databases">
        <authorList>
            <person name="de Groot N.N."/>
        </authorList>
    </citation>
    <scope>NUCLEOTIDE SEQUENCE [LARGE SCALE GENOMIC DNA]</scope>
    <source>
        <strain evidence="2 3">CPCC 202699</strain>
    </source>
</reference>